<evidence type="ECO:0000256" key="10">
    <source>
        <dbReference type="PROSITE-ProRule" id="PRU00192"/>
    </source>
</evidence>
<feature type="compositionally biased region" description="Low complexity" evidence="11">
    <location>
        <begin position="538"/>
        <end position="552"/>
    </location>
</feature>
<dbReference type="InterPro" id="IPR013182">
    <property type="entry name" value="DUF1720"/>
</dbReference>
<dbReference type="Pfam" id="PF00018">
    <property type="entry name" value="SH3_1"/>
    <property type="match status" value="1"/>
</dbReference>
<evidence type="ECO:0000259" key="13">
    <source>
        <dbReference type="PROSITE" id="PS50031"/>
    </source>
</evidence>
<dbReference type="InterPro" id="IPR000261">
    <property type="entry name" value="EH_dom"/>
</dbReference>
<dbReference type="Pfam" id="PF14604">
    <property type="entry name" value="SH3_9"/>
    <property type="match status" value="1"/>
</dbReference>
<dbReference type="PROSITE" id="PS50222">
    <property type="entry name" value="EF_HAND_2"/>
    <property type="match status" value="1"/>
</dbReference>
<dbReference type="GO" id="GO:0010008">
    <property type="term" value="C:endosome membrane"/>
    <property type="evidence" value="ECO:0007669"/>
    <property type="project" value="UniProtKB-SubCell"/>
</dbReference>
<feature type="compositionally biased region" description="Basic and acidic residues" evidence="11">
    <location>
        <begin position="553"/>
        <end position="594"/>
    </location>
</feature>
<dbReference type="CDD" id="cd00174">
    <property type="entry name" value="SH3"/>
    <property type="match status" value="1"/>
</dbReference>
<organism evidence="16 17">
    <name type="scientific">Wallemia hederae</name>
    <dbReference type="NCBI Taxonomy" id="1540922"/>
    <lineage>
        <taxon>Eukaryota</taxon>
        <taxon>Fungi</taxon>
        <taxon>Dikarya</taxon>
        <taxon>Basidiomycota</taxon>
        <taxon>Wallemiomycotina</taxon>
        <taxon>Wallemiomycetes</taxon>
        <taxon>Wallemiales</taxon>
        <taxon>Wallemiaceae</taxon>
        <taxon>Wallemia</taxon>
    </lineage>
</organism>
<evidence type="ECO:0000259" key="15">
    <source>
        <dbReference type="PROSITE" id="PS51082"/>
    </source>
</evidence>
<accession>A0A4T0FRH2</accession>
<dbReference type="SMART" id="SM00326">
    <property type="entry name" value="SH3"/>
    <property type="match status" value="2"/>
</dbReference>
<evidence type="ECO:0000256" key="5">
    <source>
        <dbReference type="ARBA" id="ARBA00022443"/>
    </source>
</evidence>
<dbReference type="PROSITE" id="PS50002">
    <property type="entry name" value="SH3"/>
    <property type="match status" value="1"/>
</dbReference>
<dbReference type="Proteomes" id="UP000310189">
    <property type="component" value="Unassembled WGS sequence"/>
</dbReference>
<feature type="compositionally biased region" description="Acidic residues" evidence="11">
    <location>
        <begin position="880"/>
        <end position="902"/>
    </location>
</feature>
<dbReference type="Gene3D" id="1.10.238.10">
    <property type="entry name" value="EF-hand"/>
    <property type="match status" value="1"/>
</dbReference>
<feature type="compositionally biased region" description="Basic and acidic residues" evidence="11">
    <location>
        <begin position="423"/>
        <end position="444"/>
    </location>
</feature>
<feature type="compositionally biased region" description="Pro residues" evidence="11">
    <location>
        <begin position="601"/>
        <end position="613"/>
    </location>
</feature>
<dbReference type="GO" id="GO:0003779">
    <property type="term" value="F:actin binding"/>
    <property type="evidence" value="ECO:0007669"/>
    <property type="project" value="InterPro"/>
</dbReference>
<dbReference type="PANTHER" id="PTHR48125">
    <property type="entry name" value="LP07818P1"/>
    <property type="match status" value="1"/>
</dbReference>
<evidence type="ECO:0000256" key="3">
    <source>
        <dbReference type="ARBA" id="ARBA00015110"/>
    </source>
</evidence>
<evidence type="ECO:0000256" key="1">
    <source>
        <dbReference type="ARBA" id="ARBA00004170"/>
    </source>
</evidence>
<dbReference type="OrthoDB" id="1716625at2759"/>
<keyword evidence="6" id="KW-0963">Cytoplasm</keyword>
<evidence type="ECO:0000259" key="12">
    <source>
        <dbReference type="PROSITE" id="PS50002"/>
    </source>
</evidence>
<feature type="compositionally biased region" description="Basic and acidic residues" evidence="11">
    <location>
        <begin position="675"/>
        <end position="689"/>
    </location>
</feature>
<protein>
    <recommendedName>
        <fullName evidence="3">Actin cytoskeleton-regulatory complex protein PAN1</fullName>
    </recommendedName>
    <alternativeName>
        <fullName evidence="4">Actin cytoskeleton-regulatory complex protein pan1</fullName>
    </alternativeName>
</protein>
<keyword evidence="9" id="KW-0472">Membrane</keyword>
<dbReference type="InterPro" id="IPR003124">
    <property type="entry name" value="WH2_dom"/>
</dbReference>
<feature type="compositionally biased region" description="Pro residues" evidence="11">
    <location>
        <begin position="725"/>
        <end position="824"/>
    </location>
</feature>
<reference evidence="16 17" key="1">
    <citation type="submission" date="2019-03" db="EMBL/GenBank/DDBJ databases">
        <title>Sequencing 23 genomes of Wallemia ichthyophaga.</title>
        <authorList>
            <person name="Gostincar C."/>
        </authorList>
    </citation>
    <scope>NUCLEOTIDE SEQUENCE [LARGE SCALE GENOMIC DNA]</scope>
    <source>
        <strain evidence="16 17">EXF-5753</strain>
    </source>
</reference>
<evidence type="ECO:0000256" key="7">
    <source>
        <dbReference type="ARBA" id="ARBA00022583"/>
    </source>
</evidence>
<keyword evidence="17" id="KW-1185">Reference proteome</keyword>
<dbReference type="InterPro" id="IPR036028">
    <property type="entry name" value="SH3-like_dom_sf"/>
</dbReference>
<feature type="region of interest" description="Disordered" evidence="11">
    <location>
        <begin position="375"/>
        <end position="397"/>
    </location>
</feature>
<feature type="domain" description="EH" evidence="13">
    <location>
        <begin position="131"/>
        <end position="220"/>
    </location>
</feature>
<dbReference type="PROSITE" id="PS51082">
    <property type="entry name" value="WH2"/>
    <property type="match status" value="1"/>
</dbReference>
<feature type="region of interest" description="Disordered" evidence="11">
    <location>
        <begin position="304"/>
        <end position="325"/>
    </location>
</feature>
<feature type="compositionally biased region" description="Low complexity" evidence="11">
    <location>
        <begin position="927"/>
        <end position="943"/>
    </location>
</feature>
<dbReference type="GO" id="GO:0005509">
    <property type="term" value="F:calcium ion binding"/>
    <property type="evidence" value="ECO:0007669"/>
    <property type="project" value="InterPro"/>
</dbReference>
<dbReference type="AlphaFoldDB" id="A0A4T0FRH2"/>
<proteinExistence type="predicted"/>
<name>A0A4T0FRH2_9BASI</name>
<keyword evidence="8" id="KW-0677">Repeat</keyword>
<comment type="subcellular location">
    <subcellularLocation>
        <location evidence="2">Cytoplasm</location>
    </subcellularLocation>
    <subcellularLocation>
        <location evidence="1">Membrane</location>
        <topology evidence="1">Peripheral membrane protein</topology>
    </subcellularLocation>
</comment>
<evidence type="ECO:0000313" key="16">
    <source>
        <dbReference type="EMBL" id="TIA91108.1"/>
    </source>
</evidence>
<evidence type="ECO:0000256" key="8">
    <source>
        <dbReference type="ARBA" id="ARBA00022737"/>
    </source>
</evidence>
<dbReference type="InterPro" id="IPR001452">
    <property type="entry name" value="SH3_domain"/>
</dbReference>
<feature type="compositionally biased region" description="Polar residues" evidence="11">
    <location>
        <begin position="304"/>
        <end position="315"/>
    </location>
</feature>
<dbReference type="GO" id="GO:0005886">
    <property type="term" value="C:plasma membrane"/>
    <property type="evidence" value="ECO:0007669"/>
    <property type="project" value="UniProtKB-SubCell"/>
</dbReference>
<dbReference type="CDD" id="cd00052">
    <property type="entry name" value="EH"/>
    <property type="match status" value="1"/>
</dbReference>
<dbReference type="Pfam" id="PF02205">
    <property type="entry name" value="WH2"/>
    <property type="match status" value="1"/>
</dbReference>
<gene>
    <name evidence="16" type="ORF">E3P99_01231</name>
</gene>
<evidence type="ECO:0000256" key="6">
    <source>
        <dbReference type="ARBA" id="ARBA00022490"/>
    </source>
</evidence>
<feature type="compositionally biased region" description="Pro residues" evidence="11">
    <location>
        <begin position="1026"/>
        <end position="1040"/>
    </location>
</feature>
<feature type="domain" description="SH3" evidence="12">
    <location>
        <begin position="1171"/>
        <end position="1231"/>
    </location>
</feature>
<feature type="region of interest" description="Disordered" evidence="11">
    <location>
        <begin position="236"/>
        <end position="292"/>
    </location>
</feature>
<feature type="region of interest" description="Disordered" evidence="11">
    <location>
        <begin position="423"/>
        <end position="1054"/>
    </location>
</feature>
<dbReference type="SUPFAM" id="SSF50044">
    <property type="entry name" value="SH3-domain"/>
    <property type="match status" value="2"/>
</dbReference>
<dbReference type="PROSITE" id="PS50031">
    <property type="entry name" value="EH"/>
    <property type="match status" value="1"/>
</dbReference>
<dbReference type="SUPFAM" id="SSF47473">
    <property type="entry name" value="EF-hand"/>
    <property type="match status" value="1"/>
</dbReference>
<dbReference type="GO" id="GO:0030479">
    <property type="term" value="C:actin cortical patch"/>
    <property type="evidence" value="ECO:0007669"/>
    <property type="project" value="UniProtKB-SubCell"/>
</dbReference>
<feature type="domain" description="WH2" evidence="15">
    <location>
        <begin position="971"/>
        <end position="988"/>
    </location>
</feature>
<evidence type="ECO:0000313" key="17">
    <source>
        <dbReference type="Proteomes" id="UP000310189"/>
    </source>
</evidence>
<feature type="compositionally biased region" description="Polar residues" evidence="11">
    <location>
        <begin position="100"/>
        <end position="119"/>
    </location>
</feature>
<feature type="compositionally biased region" description="Basic and acidic residues" evidence="11">
    <location>
        <begin position="696"/>
        <end position="717"/>
    </location>
</feature>
<evidence type="ECO:0000256" key="4">
    <source>
        <dbReference type="ARBA" id="ARBA00020728"/>
    </source>
</evidence>
<feature type="region of interest" description="Disordered" evidence="11">
    <location>
        <begin position="100"/>
        <end position="125"/>
    </location>
</feature>
<evidence type="ECO:0000259" key="14">
    <source>
        <dbReference type="PROSITE" id="PS50222"/>
    </source>
</evidence>
<dbReference type="EMBL" id="SPNW01000014">
    <property type="protein sequence ID" value="TIA91108.1"/>
    <property type="molecule type" value="Genomic_DNA"/>
</dbReference>
<feature type="compositionally biased region" description="Pro residues" evidence="11">
    <location>
        <begin position="861"/>
        <end position="870"/>
    </location>
</feature>
<sequence>MNFNSGYPPPPTQSPYLNPQATGWQQQQSPLQPQATGWQQPSLQQPQMQQPSLLPQATGWQQQQPSPYLQPQHTSYLQPQQTGWQSPQPQLNLMTQSLLPNQQPSYSSSTLTNTFQNSPAPKVPWKLSRDEKRNYDQLFRAWDTLSTGFISGDQSRQIFGQSGLPSDDLMMIWNLADVENRGKLNLAEFHVAMALVYRRLNGNPIPDELPDELVPPSSKDLNMQVDILKDILKNDNHQRITSTSPQLPSARSDASIYKHDDSEAASSTYKSSSRHIDRRNVRHGHDSPVNDLEDMKRDLANTSAKLDKATTLSGNRTEEDDELERDMDDLKYSIRRVQDDLDFVSSGRPSREKDQERRQLERELLYLMHERLPQVEKRMQRAQSRKKDTEREALRYRDQRSDRYRRFRDDDDGDYYRRREREYDYDYDGRDYRDDRRRDRDRGGYESPPARGYMRGTYDDKPAPPLEPLHPRVADKTPPPPPPPAQAKEVDTTAKSPPPAPSSTSGGSNLRGMSAEARKQYIQNEAQRRVQERLRALGVSTDDSAAAAGTDSVAERLEREKTEAQERAKKEDEARTQREQERQERMRRVEEDKTGAAAAPPAVPTPQAIPPTQPLKIQPTGKKAPPPPPARRQAPPAPPARTPSQAVEAVQSGEPPAATQAAPPAPQTDPEDELLEQRRRAKEARMKALEDEERELAEAEKRFKERQARLRAEDEARAQANAVPAPAPAPVPAPSVPSVPSPAPPAPIPTPASVPRAVPSPQPPAPVPQPVPQPQAQPQPIPAAAPPAPPAPAPAPPTPVAAPPSPAPPAPQPPQPPQAPPAPAAPSASAQEKESTNPFVRMQQQKERGELPPSASSQTPPAAPIAPVPTMPTKHHLAADDDDWGEDAQEKSDEDDSSDDEFSSSRAKRDNLAKVLFGGMVGGGSGSEASTPATPGTPSAAPAAPAPPPPAPAAPKAPAGPAPSASAEPADRGSLMSQIRGGMSLKKSQTNDRSTPASGGGVLGDSAPPSHISDVAREHESAAEPQPEPVPVQQPQPAQQPPQQLSKSNKDNRQSVDWISGLASEGGAVAAAPELDHVAEESSHDDDYVKVPSISVDPSSTLTEEFDMDKVLKCRSLYAYAAQRDEDLAFTENVIIEAHPCRNDDGPWWYGTLSATGSKGYLPKNYVKELEHPVDATALYDYTANSADEFSLIEGQVVSVVDKSDNDWWKIVTEDGLIGNIPAAYVELKGE</sequence>
<dbReference type="InterPro" id="IPR011992">
    <property type="entry name" value="EF-hand-dom_pair"/>
</dbReference>
<keyword evidence="7" id="KW-0254">Endocytosis</keyword>
<feature type="compositionally biased region" description="Pro residues" evidence="11">
    <location>
        <begin position="624"/>
        <end position="641"/>
    </location>
</feature>
<feature type="compositionally biased region" description="Low complexity" evidence="11">
    <location>
        <begin position="25"/>
        <end position="72"/>
    </location>
</feature>
<feature type="compositionally biased region" description="Basic and acidic residues" evidence="11">
    <location>
        <begin position="274"/>
        <end position="292"/>
    </location>
</feature>
<dbReference type="SMART" id="SM00027">
    <property type="entry name" value="EH"/>
    <property type="match status" value="1"/>
</dbReference>
<evidence type="ECO:0000256" key="11">
    <source>
        <dbReference type="SAM" id="MobiDB-lite"/>
    </source>
</evidence>
<dbReference type="InterPro" id="IPR002048">
    <property type="entry name" value="EF_hand_dom"/>
</dbReference>
<feature type="compositionally biased region" description="Basic and acidic residues" evidence="11">
    <location>
        <begin position="526"/>
        <end position="535"/>
    </location>
</feature>
<evidence type="ECO:0000256" key="2">
    <source>
        <dbReference type="ARBA" id="ARBA00004496"/>
    </source>
</evidence>
<keyword evidence="5 10" id="KW-0728">SH3 domain</keyword>
<dbReference type="GO" id="GO:0006897">
    <property type="term" value="P:endocytosis"/>
    <property type="evidence" value="ECO:0007669"/>
    <property type="project" value="UniProtKB-KW"/>
</dbReference>
<dbReference type="Pfam" id="PF08226">
    <property type="entry name" value="DUF1720"/>
    <property type="match status" value="1"/>
</dbReference>
<feature type="region of interest" description="Disordered" evidence="11">
    <location>
        <begin position="1"/>
        <end position="88"/>
    </location>
</feature>
<feature type="compositionally biased region" description="Polar residues" evidence="11">
    <location>
        <begin position="239"/>
        <end position="249"/>
    </location>
</feature>
<evidence type="ECO:0000256" key="9">
    <source>
        <dbReference type="ARBA" id="ARBA00023136"/>
    </source>
</evidence>
<feature type="compositionally biased region" description="Polar residues" evidence="11">
    <location>
        <begin position="14"/>
        <end position="24"/>
    </location>
</feature>
<feature type="compositionally biased region" description="Pro residues" evidence="11">
    <location>
        <begin position="944"/>
        <end position="961"/>
    </location>
</feature>
<dbReference type="Pfam" id="PF12763">
    <property type="entry name" value="EH"/>
    <property type="match status" value="1"/>
</dbReference>
<dbReference type="Gene3D" id="2.30.30.40">
    <property type="entry name" value="SH3 Domains"/>
    <property type="match status" value="2"/>
</dbReference>
<feature type="compositionally biased region" description="Polar residues" evidence="11">
    <location>
        <begin position="986"/>
        <end position="997"/>
    </location>
</feature>
<feature type="domain" description="EF-hand" evidence="14">
    <location>
        <begin position="164"/>
        <end position="199"/>
    </location>
</feature>
<feature type="compositionally biased region" description="Polar residues" evidence="11">
    <location>
        <begin position="73"/>
        <end position="88"/>
    </location>
</feature>
<comment type="caution">
    <text evidence="16">The sequence shown here is derived from an EMBL/GenBank/DDBJ whole genome shotgun (WGS) entry which is preliminary data.</text>
</comment>
<dbReference type="PANTHER" id="PTHR48125:SF12">
    <property type="entry name" value="AT HOOK TRANSCRIPTION FACTOR FAMILY-RELATED"/>
    <property type="match status" value="1"/>
</dbReference>